<dbReference type="PROSITE" id="PS50181">
    <property type="entry name" value="FBOX"/>
    <property type="match status" value="1"/>
</dbReference>
<reference evidence="3" key="1">
    <citation type="submission" date="2024-06" db="EMBL/GenBank/DDBJ databases">
        <authorList>
            <person name="Ryan C."/>
        </authorList>
    </citation>
    <scope>NUCLEOTIDE SEQUENCE [LARGE SCALE GENOMIC DNA]</scope>
</reference>
<evidence type="ECO:0000259" key="1">
    <source>
        <dbReference type="PROSITE" id="PS50181"/>
    </source>
</evidence>
<accession>A0ABC8YJS5</accession>
<keyword evidence="3" id="KW-1185">Reference proteome</keyword>
<dbReference type="InterPro" id="IPR001810">
    <property type="entry name" value="F-box_dom"/>
</dbReference>
<organism evidence="2 3">
    <name type="scientific">Urochloa decumbens</name>
    <dbReference type="NCBI Taxonomy" id="240449"/>
    <lineage>
        <taxon>Eukaryota</taxon>
        <taxon>Viridiplantae</taxon>
        <taxon>Streptophyta</taxon>
        <taxon>Embryophyta</taxon>
        <taxon>Tracheophyta</taxon>
        <taxon>Spermatophyta</taxon>
        <taxon>Magnoliopsida</taxon>
        <taxon>Liliopsida</taxon>
        <taxon>Poales</taxon>
        <taxon>Poaceae</taxon>
        <taxon>PACMAD clade</taxon>
        <taxon>Panicoideae</taxon>
        <taxon>Panicodae</taxon>
        <taxon>Paniceae</taxon>
        <taxon>Melinidinae</taxon>
        <taxon>Urochloa</taxon>
    </lineage>
</organism>
<dbReference type="InterPro" id="IPR036047">
    <property type="entry name" value="F-box-like_dom_sf"/>
</dbReference>
<dbReference type="PANTHER" id="PTHR34591">
    <property type="entry name" value="OS03G0653100 PROTEIN-RELATED"/>
    <property type="match status" value="1"/>
</dbReference>
<gene>
    <name evidence="2" type="ORF">URODEC1_LOCUS34018</name>
</gene>
<protein>
    <recommendedName>
        <fullName evidence="1">F-box domain-containing protein</fullName>
    </recommendedName>
</protein>
<dbReference type="Proteomes" id="UP001497457">
    <property type="component" value="Chromosome 16b"/>
</dbReference>
<evidence type="ECO:0000313" key="2">
    <source>
        <dbReference type="EMBL" id="CAL4943204.1"/>
    </source>
</evidence>
<feature type="domain" description="F-box" evidence="1">
    <location>
        <begin position="1"/>
        <end position="42"/>
    </location>
</feature>
<dbReference type="Pfam" id="PF12937">
    <property type="entry name" value="F-box-like"/>
    <property type="match status" value="1"/>
</dbReference>
<name>A0ABC8YJS5_9POAL</name>
<dbReference type="EMBL" id="OZ075126">
    <property type="protein sequence ID" value="CAL4943204.1"/>
    <property type="molecule type" value="Genomic_DNA"/>
</dbReference>
<dbReference type="AlphaFoldDB" id="A0ABC8YJS5"/>
<reference evidence="2 3" key="2">
    <citation type="submission" date="2024-10" db="EMBL/GenBank/DDBJ databases">
        <authorList>
            <person name="Ryan C."/>
        </authorList>
    </citation>
    <scope>NUCLEOTIDE SEQUENCE [LARGE SCALE GENOMIC DNA]</scope>
</reference>
<dbReference type="Gene3D" id="1.20.1280.50">
    <property type="match status" value="1"/>
</dbReference>
<dbReference type="SMART" id="SM00256">
    <property type="entry name" value="FBOX"/>
    <property type="match status" value="1"/>
</dbReference>
<dbReference type="PANTHER" id="PTHR34591:SF29">
    <property type="entry name" value="F-BOX DOMAIN-CONTAINING PROTEIN"/>
    <property type="match status" value="1"/>
</dbReference>
<sequence>MLPADVLADVLSRLPPRGLAASRSVCTAWRDVVIDARRLLRADRLPLTLAGLFINYDAPEFNFAELFSRRRRPSSPAPADKPTAISYPALMDVRDHCNGLLLCYDGVLNPATGAWAPLPDCPPPPHPGTEDFRQQMYLAFDPAVSPHRYEGQFPETACCRRSSAGIGVAAVAVHPECLLVGDGLTGRWEERSFDRDDGGEIAGTVAEMRLDERFWMRRRNTVYWRGALYVHCEKDFVMRISFATNKYHMIKPPSVVCKYLEFNLGKSEKGVYYALVDDDNRFRVWMLAEPSYGQIEWTLTHDSGCDLFLTSLKCIPKDHGPWILHEVNSEGDENHAAAPMITEHKYDEWNSDDASVLHNEDGGCPYSGYVEMLAFHPYKEIIFLHRSLSRGLAYHLNSSRLEDLGNLCPNKMRIDDTRMDCALTPRLL</sequence>
<proteinExistence type="predicted"/>
<evidence type="ECO:0000313" key="3">
    <source>
        <dbReference type="Proteomes" id="UP001497457"/>
    </source>
</evidence>
<dbReference type="SUPFAM" id="SSF81383">
    <property type="entry name" value="F-box domain"/>
    <property type="match status" value="1"/>
</dbReference>